<name>A0ABQ2MZR5_9MICO</name>
<evidence type="ECO:0000313" key="1">
    <source>
        <dbReference type="EMBL" id="GGO61625.1"/>
    </source>
</evidence>
<sequence>MSGHYEKQTDRRSREERRLSVRAVHREQPDLNLLTELMIRFALQDLGECRAAESGDKIFDTAREGQA</sequence>
<reference evidence="2" key="1">
    <citation type="journal article" date="2019" name="Int. J. Syst. Evol. Microbiol.">
        <title>The Global Catalogue of Microorganisms (GCM) 10K type strain sequencing project: providing services to taxonomists for standard genome sequencing and annotation.</title>
        <authorList>
            <consortium name="The Broad Institute Genomics Platform"/>
            <consortium name="The Broad Institute Genome Sequencing Center for Infectious Disease"/>
            <person name="Wu L."/>
            <person name="Ma J."/>
        </authorList>
    </citation>
    <scope>NUCLEOTIDE SEQUENCE [LARGE SCALE GENOMIC DNA]</scope>
    <source>
        <strain evidence="2">CGMCC 4.7181</strain>
    </source>
</reference>
<evidence type="ECO:0000313" key="2">
    <source>
        <dbReference type="Proteomes" id="UP000638043"/>
    </source>
</evidence>
<comment type="caution">
    <text evidence="1">The sequence shown here is derived from an EMBL/GenBank/DDBJ whole genome shotgun (WGS) entry which is preliminary data.</text>
</comment>
<protein>
    <submittedName>
        <fullName evidence="1">Uncharacterized protein</fullName>
    </submittedName>
</protein>
<organism evidence="1 2">
    <name type="scientific">Microbacterium nanhaiense</name>
    <dbReference type="NCBI Taxonomy" id="1301026"/>
    <lineage>
        <taxon>Bacteria</taxon>
        <taxon>Bacillati</taxon>
        <taxon>Actinomycetota</taxon>
        <taxon>Actinomycetes</taxon>
        <taxon>Micrococcales</taxon>
        <taxon>Microbacteriaceae</taxon>
        <taxon>Microbacterium</taxon>
    </lineage>
</organism>
<proteinExistence type="predicted"/>
<gene>
    <name evidence="1" type="ORF">GCM10010910_09880</name>
</gene>
<dbReference type="Proteomes" id="UP000638043">
    <property type="component" value="Unassembled WGS sequence"/>
</dbReference>
<accession>A0ABQ2MZR5</accession>
<keyword evidence="2" id="KW-1185">Reference proteome</keyword>
<dbReference type="EMBL" id="BMMQ01000002">
    <property type="protein sequence ID" value="GGO61625.1"/>
    <property type="molecule type" value="Genomic_DNA"/>
</dbReference>